<evidence type="ECO:0000313" key="4">
    <source>
        <dbReference type="Proteomes" id="UP000239590"/>
    </source>
</evidence>
<dbReference type="Proteomes" id="UP000239590">
    <property type="component" value="Unassembled WGS sequence"/>
</dbReference>
<dbReference type="GO" id="GO:0051087">
    <property type="term" value="F:protein-folding chaperone binding"/>
    <property type="evidence" value="ECO:0007669"/>
    <property type="project" value="TreeGrafter"/>
</dbReference>
<dbReference type="InterPro" id="IPR011032">
    <property type="entry name" value="GroES-like_sf"/>
</dbReference>
<protein>
    <submittedName>
        <fullName evidence="3">Chaperonin</fullName>
    </submittedName>
</protein>
<evidence type="ECO:0000256" key="1">
    <source>
        <dbReference type="ARBA" id="ARBA00006975"/>
    </source>
</evidence>
<sequence>MSTLEGIHTLRKLIMAGDKVLVRPSDGQQKTRSGLYLPPTVTEKEDIQQGVVIKVGPGFPIPAASDEDEPWKEKKEDVKYVPLQVRENDQILFLRRNAFDVEIDGEKYLIIPHSAILLMVREDELSELGL</sequence>
<name>A0A2S7IPT2_9BACT</name>
<dbReference type="GO" id="GO:0051082">
    <property type="term" value="F:unfolded protein binding"/>
    <property type="evidence" value="ECO:0007669"/>
    <property type="project" value="TreeGrafter"/>
</dbReference>
<proteinExistence type="inferred from homology"/>
<dbReference type="InterPro" id="IPR020818">
    <property type="entry name" value="Chaperonin_GroES"/>
</dbReference>
<dbReference type="SUPFAM" id="SSF50129">
    <property type="entry name" value="GroES-like"/>
    <property type="match status" value="1"/>
</dbReference>
<dbReference type="InterPro" id="IPR037124">
    <property type="entry name" value="Chaperonin_GroES_sf"/>
</dbReference>
<dbReference type="Gene3D" id="2.30.33.40">
    <property type="entry name" value="GroES chaperonin"/>
    <property type="match status" value="1"/>
</dbReference>
<dbReference type="GO" id="GO:0005524">
    <property type="term" value="F:ATP binding"/>
    <property type="evidence" value="ECO:0007669"/>
    <property type="project" value="InterPro"/>
</dbReference>
<dbReference type="Pfam" id="PF00166">
    <property type="entry name" value="Cpn10"/>
    <property type="match status" value="1"/>
</dbReference>
<dbReference type="AlphaFoldDB" id="A0A2S7IPT2"/>
<comment type="caution">
    <text evidence="3">The sequence shown here is derived from an EMBL/GenBank/DDBJ whole genome shotgun (WGS) entry which is preliminary data.</text>
</comment>
<dbReference type="OrthoDB" id="9801482at2"/>
<dbReference type="GO" id="GO:0046872">
    <property type="term" value="F:metal ion binding"/>
    <property type="evidence" value="ECO:0007669"/>
    <property type="project" value="TreeGrafter"/>
</dbReference>
<evidence type="ECO:0000313" key="3">
    <source>
        <dbReference type="EMBL" id="PQA59686.1"/>
    </source>
</evidence>
<dbReference type="EMBL" id="PTRA01000001">
    <property type="protein sequence ID" value="PQA59686.1"/>
    <property type="molecule type" value="Genomic_DNA"/>
</dbReference>
<keyword evidence="2" id="KW-0143">Chaperone</keyword>
<comment type="similarity">
    <text evidence="1">Belongs to the GroES chaperonin family.</text>
</comment>
<dbReference type="GO" id="GO:0044183">
    <property type="term" value="F:protein folding chaperone"/>
    <property type="evidence" value="ECO:0007669"/>
    <property type="project" value="InterPro"/>
</dbReference>
<accession>A0A2S7IPT2</accession>
<reference evidence="4" key="1">
    <citation type="submission" date="2018-02" db="EMBL/GenBank/DDBJ databases">
        <title>Genome sequencing of Solimonas sp. HR-BB.</title>
        <authorList>
            <person name="Lee Y."/>
            <person name="Jeon C.O."/>
        </authorList>
    </citation>
    <scope>NUCLEOTIDE SEQUENCE [LARGE SCALE GENOMIC DNA]</scope>
    <source>
        <strain evidence="4">HR-U</strain>
    </source>
</reference>
<dbReference type="RefSeq" id="WP_104711368.1">
    <property type="nucleotide sequence ID" value="NZ_PTRA01000001.1"/>
</dbReference>
<dbReference type="PANTHER" id="PTHR10772">
    <property type="entry name" value="10 KDA HEAT SHOCK PROTEIN"/>
    <property type="match status" value="1"/>
</dbReference>
<evidence type="ECO:0000256" key="2">
    <source>
        <dbReference type="ARBA" id="ARBA00023186"/>
    </source>
</evidence>
<keyword evidence="4" id="KW-1185">Reference proteome</keyword>
<dbReference type="SMART" id="SM00883">
    <property type="entry name" value="Cpn10"/>
    <property type="match status" value="1"/>
</dbReference>
<gene>
    <name evidence="3" type="ORF">C5O19_08655</name>
</gene>
<dbReference type="PANTHER" id="PTHR10772:SF58">
    <property type="entry name" value="CO-CHAPERONIN GROES"/>
    <property type="match status" value="1"/>
</dbReference>
<organism evidence="3 4">
    <name type="scientific">Siphonobacter curvatus</name>
    <dbReference type="NCBI Taxonomy" id="2094562"/>
    <lineage>
        <taxon>Bacteria</taxon>
        <taxon>Pseudomonadati</taxon>
        <taxon>Bacteroidota</taxon>
        <taxon>Cytophagia</taxon>
        <taxon>Cytophagales</taxon>
        <taxon>Cytophagaceae</taxon>
        <taxon>Siphonobacter</taxon>
    </lineage>
</organism>
<dbReference type="CDD" id="cd00320">
    <property type="entry name" value="cpn10"/>
    <property type="match status" value="1"/>
</dbReference>